<dbReference type="AlphaFoldDB" id="A0A166D3S7"/>
<dbReference type="RefSeq" id="WP_067260179.1">
    <property type="nucleotide sequence ID" value="NZ_LWMW01000126.1"/>
</dbReference>
<protein>
    <recommendedName>
        <fullName evidence="3">PRC-barrel domain protein</fullName>
    </recommendedName>
</protein>
<dbReference type="Gene3D" id="2.30.30.240">
    <property type="entry name" value="PRC-barrel domain"/>
    <property type="match status" value="1"/>
</dbReference>
<reference evidence="1 2" key="1">
    <citation type="submission" date="2016-04" db="EMBL/GenBank/DDBJ databases">
        <title>Genome sequence of Methanobrevibacter cuticularis DSM 11139.</title>
        <authorList>
            <person name="Poehlein A."/>
            <person name="Seedorf H."/>
            <person name="Daniel R."/>
        </authorList>
    </citation>
    <scope>NUCLEOTIDE SEQUENCE [LARGE SCALE GENOMIC DNA]</scope>
    <source>
        <strain evidence="1 2">DSM 11139</strain>
    </source>
</reference>
<evidence type="ECO:0008006" key="3">
    <source>
        <dbReference type="Google" id="ProtNLM"/>
    </source>
</evidence>
<keyword evidence="2" id="KW-1185">Reference proteome</keyword>
<name>A0A166D3S7_9EURY</name>
<sequence length="68" mass="7521">MNVLSMFGMVVVDNQNKTVGIVDGIDIDENSGTIKKVKMSLDRGVCSYSKDSINFDQICKIAEYITLD</sequence>
<organism evidence="1 2">
    <name type="scientific">Methanobrevibacter cuticularis</name>
    <dbReference type="NCBI Taxonomy" id="47311"/>
    <lineage>
        <taxon>Archaea</taxon>
        <taxon>Methanobacteriati</taxon>
        <taxon>Methanobacteriota</taxon>
        <taxon>Methanomada group</taxon>
        <taxon>Methanobacteria</taxon>
        <taxon>Methanobacteriales</taxon>
        <taxon>Methanobacteriaceae</taxon>
        <taxon>Methanobrevibacter</taxon>
    </lineage>
</organism>
<dbReference type="EMBL" id="LWMW01000126">
    <property type="protein sequence ID" value="KZX15170.1"/>
    <property type="molecule type" value="Genomic_DNA"/>
</dbReference>
<dbReference type="OrthoDB" id="77776at2157"/>
<evidence type="ECO:0000313" key="1">
    <source>
        <dbReference type="EMBL" id="KZX15170.1"/>
    </source>
</evidence>
<dbReference type="Proteomes" id="UP000077275">
    <property type="component" value="Unassembled WGS sequence"/>
</dbReference>
<comment type="caution">
    <text evidence="1">The sequence shown here is derived from an EMBL/GenBank/DDBJ whole genome shotgun (WGS) entry which is preliminary data.</text>
</comment>
<dbReference type="PATRIC" id="fig|47311.3.peg.1769"/>
<gene>
    <name evidence="1" type="ORF">MBCUT_16240</name>
</gene>
<accession>A0A166D3S7</accession>
<proteinExistence type="predicted"/>
<evidence type="ECO:0000313" key="2">
    <source>
        <dbReference type="Proteomes" id="UP000077275"/>
    </source>
</evidence>